<dbReference type="InterPro" id="IPR051200">
    <property type="entry name" value="Host-pathogen_enzymatic-act"/>
</dbReference>
<organism evidence="2 3">
    <name type="scientific">Bacillus badius</name>
    <dbReference type="NCBI Taxonomy" id="1455"/>
    <lineage>
        <taxon>Bacteria</taxon>
        <taxon>Bacillati</taxon>
        <taxon>Bacillota</taxon>
        <taxon>Bacilli</taxon>
        <taxon>Bacillales</taxon>
        <taxon>Bacillaceae</taxon>
        <taxon>Pseudobacillus</taxon>
    </lineage>
</organism>
<evidence type="ECO:0000256" key="1">
    <source>
        <dbReference type="SAM" id="SignalP"/>
    </source>
</evidence>
<keyword evidence="1" id="KW-0732">Signal</keyword>
<proteinExistence type="predicted"/>
<dbReference type="EMBL" id="JXLP01000017">
    <property type="protein sequence ID" value="KIL77154.1"/>
    <property type="molecule type" value="Genomic_DNA"/>
</dbReference>
<dbReference type="RefSeq" id="WP_041100983.1">
    <property type="nucleotide sequence ID" value="NZ_JARTHD010000019.1"/>
</dbReference>
<dbReference type="PANTHER" id="PTHR47197">
    <property type="entry name" value="PROTEIN NIRF"/>
    <property type="match status" value="1"/>
</dbReference>
<evidence type="ECO:0000313" key="3">
    <source>
        <dbReference type="Proteomes" id="UP000031982"/>
    </source>
</evidence>
<dbReference type="InterPro" id="IPR011044">
    <property type="entry name" value="Quino_amine_DH_bsu"/>
</dbReference>
<feature type="signal peptide" evidence="1">
    <location>
        <begin position="1"/>
        <end position="25"/>
    </location>
</feature>
<evidence type="ECO:0000313" key="2">
    <source>
        <dbReference type="EMBL" id="KIL77154.1"/>
    </source>
</evidence>
<feature type="chain" id="PRO_5045478182" evidence="1">
    <location>
        <begin position="26"/>
        <end position="356"/>
    </location>
</feature>
<gene>
    <name evidence="2" type="ORF">SD77_1759</name>
</gene>
<protein>
    <submittedName>
        <fullName evidence="2">Quinohemoprotein amine dehydrogenase 40 kDa subunit</fullName>
    </submittedName>
</protein>
<sequence length="356" mass="40200">MIRRLVQLFIFVFPLLILSAVPAGAAAEKYTERVFISGYGQIIVVDPAAPKIAASIKVKGPVRDMSFTDDGKTGLFLANDRKSLYVVDTVQNKIVNEVNLEARTDQGLLDRRVWGSAISPDGKKAYAFVTQGEKRRSSFKVHPSKIIEIDLKSKEELRSVEAPYGTHVLQFKQNDANTLFVWGYDLFELDLKKMKLTLRQGIKHPKNEKDGIGNYLMLFPRGENGMNSIPLMKEYPDGRVTEGIMWMNRESGTIKTLEYDREPVGMFSAVVDKEENYAYTTLNKWYKVDIKSQKIVKESVPPNGSLYGVNLSADEEKVYYSGAGNEFIIANKELEVEKQLVLPTDTLDLKVVKIEQ</sequence>
<dbReference type="SUPFAM" id="SSF50969">
    <property type="entry name" value="YVTN repeat-like/Quinoprotein amine dehydrogenase"/>
    <property type="match status" value="1"/>
</dbReference>
<accession>A0ABR5AR83</accession>
<dbReference type="Gene3D" id="2.130.10.10">
    <property type="entry name" value="YVTN repeat-like/Quinoprotein amine dehydrogenase"/>
    <property type="match status" value="1"/>
</dbReference>
<dbReference type="PANTHER" id="PTHR47197:SF3">
    <property type="entry name" value="DIHYDRO-HEME D1 DEHYDROGENASE"/>
    <property type="match status" value="1"/>
</dbReference>
<comment type="caution">
    <text evidence="2">The sequence shown here is derived from an EMBL/GenBank/DDBJ whole genome shotgun (WGS) entry which is preliminary data.</text>
</comment>
<reference evidence="2 3" key="1">
    <citation type="submission" date="2015-01" db="EMBL/GenBank/DDBJ databases">
        <title>Genome Assembly of Bacillus badius MTCC 1458.</title>
        <authorList>
            <person name="Verma A."/>
            <person name="Khatri I."/>
            <person name="Mual P."/>
            <person name="Subramanian S."/>
            <person name="Krishnamurthi S."/>
        </authorList>
    </citation>
    <scope>NUCLEOTIDE SEQUENCE [LARGE SCALE GENOMIC DNA]</scope>
    <source>
        <strain evidence="2 3">MTCC 1458</strain>
    </source>
</reference>
<keyword evidence="3" id="KW-1185">Reference proteome</keyword>
<dbReference type="InterPro" id="IPR015943">
    <property type="entry name" value="WD40/YVTN_repeat-like_dom_sf"/>
</dbReference>
<name>A0ABR5AR83_BACBA</name>
<dbReference type="Proteomes" id="UP000031982">
    <property type="component" value="Unassembled WGS sequence"/>
</dbReference>